<dbReference type="Proteomes" id="UP000663870">
    <property type="component" value="Unassembled WGS sequence"/>
</dbReference>
<sequence>MDGAAGNPGNGGFDPCECINMLQMHHERAMNRLTDMLRNAQTTCTDTECFTGPLPGLPNNGGGGGGNTGMTNVYLMLAIWFAIALLLFLFRPRALRNNRNNLGKPSNQGPPPNGQDPPGPEVQ</sequence>
<gene>
    <name evidence="5" type="ORF">JXQ802_LOCUS22058</name>
    <name evidence="4" type="ORF">PYM288_LOCUS15641</name>
</gene>
<evidence type="ECO:0000313" key="5">
    <source>
        <dbReference type="EMBL" id="CAF1157216.1"/>
    </source>
</evidence>
<dbReference type="PANTHER" id="PTHR31019">
    <property type="entry name" value="SMALL INTEGRAL MEMBRANE PROTEIN 14"/>
    <property type="match status" value="1"/>
</dbReference>
<evidence type="ECO:0000256" key="2">
    <source>
        <dbReference type="SAM" id="MobiDB-lite"/>
    </source>
</evidence>
<dbReference type="GO" id="GO:0005783">
    <property type="term" value="C:endoplasmic reticulum"/>
    <property type="evidence" value="ECO:0007669"/>
    <property type="project" value="TreeGrafter"/>
</dbReference>
<keyword evidence="7" id="KW-1185">Reference proteome</keyword>
<feature type="region of interest" description="Disordered" evidence="2">
    <location>
        <begin position="97"/>
        <end position="123"/>
    </location>
</feature>
<keyword evidence="3" id="KW-1133">Transmembrane helix</keyword>
<organism evidence="4 6">
    <name type="scientific">Rotaria sordida</name>
    <dbReference type="NCBI Taxonomy" id="392033"/>
    <lineage>
        <taxon>Eukaryota</taxon>
        <taxon>Metazoa</taxon>
        <taxon>Spiralia</taxon>
        <taxon>Gnathifera</taxon>
        <taxon>Rotifera</taxon>
        <taxon>Eurotatoria</taxon>
        <taxon>Bdelloidea</taxon>
        <taxon>Philodinida</taxon>
        <taxon>Philodinidae</taxon>
        <taxon>Rotaria</taxon>
    </lineage>
</organism>
<dbReference type="AlphaFoldDB" id="A0A814IAS1"/>
<keyword evidence="3" id="KW-0812">Transmembrane</keyword>
<feature type="transmembrane region" description="Helical" evidence="3">
    <location>
        <begin position="73"/>
        <end position="90"/>
    </location>
</feature>
<reference evidence="4" key="1">
    <citation type="submission" date="2021-02" db="EMBL/GenBank/DDBJ databases">
        <authorList>
            <person name="Nowell W R."/>
        </authorList>
    </citation>
    <scope>NUCLEOTIDE SEQUENCE</scope>
</reference>
<dbReference type="EMBL" id="CAJNOH010000379">
    <property type="protein sequence ID" value="CAF1021366.1"/>
    <property type="molecule type" value="Genomic_DNA"/>
</dbReference>
<name>A0A814IAS1_9BILA</name>
<dbReference type="EMBL" id="CAJNOL010000662">
    <property type="protein sequence ID" value="CAF1157216.1"/>
    <property type="molecule type" value="Genomic_DNA"/>
</dbReference>
<dbReference type="PANTHER" id="PTHR31019:SF1">
    <property type="entry name" value="SMALL INTEGRAL MEMBRANE PROTEIN 14"/>
    <property type="match status" value="1"/>
</dbReference>
<feature type="compositionally biased region" description="Low complexity" evidence="2">
    <location>
        <begin position="97"/>
        <end position="107"/>
    </location>
</feature>
<keyword evidence="3" id="KW-0472">Membrane</keyword>
<evidence type="ECO:0000313" key="7">
    <source>
        <dbReference type="Proteomes" id="UP000663870"/>
    </source>
</evidence>
<evidence type="ECO:0000256" key="1">
    <source>
        <dbReference type="ARBA" id="ARBA00017902"/>
    </source>
</evidence>
<protein>
    <recommendedName>
        <fullName evidence="1">Small integral membrane protein 14</fullName>
    </recommendedName>
</protein>
<evidence type="ECO:0000313" key="4">
    <source>
        <dbReference type="EMBL" id="CAF1021366.1"/>
    </source>
</evidence>
<proteinExistence type="predicted"/>
<dbReference type="Proteomes" id="UP000663854">
    <property type="component" value="Unassembled WGS sequence"/>
</dbReference>
<evidence type="ECO:0000313" key="6">
    <source>
        <dbReference type="Proteomes" id="UP000663854"/>
    </source>
</evidence>
<feature type="compositionally biased region" description="Pro residues" evidence="2">
    <location>
        <begin position="108"/>
        <end position="123"/>
    </location>
</feature>
<accession>A0A814IAS1</accession>
<evidence type="ECO:0000256" key="3">
    <source>
        <dbReference type="SAM" id="Phobius"/>
    </source>
</evidence>
<dbReference type="InterPro" id="IPR020309">
    <property type="entry name" value="Smim-14"/>
</dbReference>
<comment type="caution">
    <text evidence="4">The sequence shown here is derived from an EMBL/GenBank/DDBJ whole genome shotgun (WGS) entry which is preliminary data.</text>
</comment>
<dbReference type="Pfam" id="PF11027">
    <property type="entry name" value="DUF2615"/>
    <property type="match status" value="1"/>
</dbReference>